<dbReference type="Proteomes" id="UP000199079">
    <property type="component" value="Unassembled WGS sequence"/>
</dbReference>
<organism evidence="2 3">
    <name type="scientific">Halopenitus persicus</name>
    <dbReference type="NCBI Taxonomy" id="1048396"/>
    <lineage>
        <taxon>Archaea</taxon>
        <taxon>Methanobacteriati</taxon>
        <taxon>Methanobacteriota</taxon>
        <taxon>Stenosarchaea group</taxon>
        <taxon>Halobacteria</taxon>
        <taxon>Halobacteriales</taxon>
        <taxon>Haloferacaceae</taxon>
        <taxon>Halopenitus</taxon>
    </lineage>
</organism>
<feature type="region of interest" description="Disordered" evidence="1">
    <location>
        <begin position="17"/>
        <end position="50"/>
    </location>
</feature>
<dbReference type="GeneID" id="43838050"/>
<dbReference type="OrthoDB" id="341332at2157"/>
<sequence length="133" mass="14009">MRRRGLLIAAFGTLGAGCLEGRSPSGPRNPPTAEAPPDAGSAADTAAPGLRIVDRDFSERDDGSLRIDATIENTAAERRTGTLVVTATTPEEEATETRDLDVDPETEIEVTIGFDLSYESFINGGSLSLDVES</sequence>
<reference evidence="3" key="1">
    <citation type="submission" date="2016-10" db="EMBL/GenBank/DDBJ databases">
        <authorList>
            <person name="Varghese N."/>
            <person name="Submissions S."/>
        </authorList>
    </citation>
    <scope>NUCLEOTIDE SEQUENCE [LARGE SCALE GENOMIC DNA]</scope>
    <source>
        <strain evidence="3">DC30,IBRC 10041,KCTC 4046</strain>
    </source>
</reference>
<gene>
    <name evidence="2" type="ORF">SAMN05216564_10365</name>
</gene>
<proteinExistence type="predicted"/>
<dbReference type="PROSITE" id="PS51257">
    <property type="entry name" value="PROKAR_LIPOPROTEIN"/>
    <property type="match status" value="1"/>
</dbReference>
<protein>
    <submittedName>
        <fullName evidence="2">Uncharacterized protein</fullName>
    </submittedName>
</protein>
<evidence type="ECO:0000313" key="2">
    <source>
        <dbReference type="EMBL" id="SDY08923.1"/>
    </source>
</evidence>
<dbReference type="RefSeq" id="WP_021073678.1">
    <property type="nucleotide sequence ID" value="NZ_FNPC01000003.1"/>
</dbReference>
<dbReference type="EMBL" id="FNPC01000003">
    <property type="protein sequence ID" value="SDY08923.1"/>
    <property type="molecule type" value="Genomic_DNA"/>
</dbReference>
<keyword evidence="3" id="KW-1185">Reference proteome</keyword>
<name>A0A1H3H016_9EURY</name>
<dbReference type="AlphaFoldDB" id="A0A1H3H016"/>
<accession>A0A1H3H016</accession>
<evidence type="ECO:0000256" key="1">
    <source>
        <dbReference type="SAM" id="MobiDB-lite"/>
    </source>
</evidence>
<evidence type="ECO:0000313" key="3">
    <source>
        <dbReference type="Proteomes" id="UP000199079"/>
    </source>
</evidence>